<dbReference type="Proteomes" id="UP000198287">
    <property type="component" value="Unassembled WGS sequence"/>
</dbReference>
<dbReference type="InterPro" id="IPR001926">
    <property type="entry name" value="TrpB-like_PALP"/>
</dbReference>
<keyword evidence="4" id="KW-1185">Reference proteome</keyword>
<dbReference type="Gene3D" id="3.40.50.1100">
    <property type="match status" value="2"/>
</dbReference>
<protein>
    <submittedName>
        <fullName evidence="3">Cystathionine beta-synthase</fullName>
    </submittedName>
</protein>
<organism evidence="3 4">
    <name type="scientific">Folsomia candida</name>
    <name type="common">Springtail</name>
    <dbReference type="NCBI Taxonomy" id="158441"/>
    <lineage>
        <taxon>Eukaryota</taxon>
        <taxon>Metazoa</taxon>
        <taxon>Ecdysozoa</taxon>
        <taxon>Arthropoda</taxon>
        <taxon>Hexapoda</taxon>
        <taxon>Collembola</taxon>
        <taxon>Entomobryomorpha</taxon>
        <taxon>Isotomoidea</taxon>
        <taxon>Isotomidae</taxon>
        <taxon>Proisotominae</taxon>
        <taxon>Folsomia</taxon>
    </lineage>
</organism>
<dbReference type="STRING" id="158441.A0A226EFB3"/>
<comment type="caution">
    <text evidence="3">The sequence shown here is derived from an EMBL/GenBank/DDBJ whole genome shotgun (WGS) entry which is preliminary data.</text>
</comment>
<name>A0A226EFB3_FOLCA</name>
<dbReference type="OrthoDB" id="10259545at2759"/>
<dbReference type="InterPro" id="IPR050214">
    <property type="entry name" value="Cys_Synth/Cystath_Beta-Synth"/>
</dbReference>
<accession>A0A226EFB3</accession>
<feature type="compositionally biased region" description="Polar residues" evidence="1">
    <location>
        <begin position="509"/>
        <end position="519"/>
    </location>
</feature>
<dbReference type="EMBL" id="LNIX01000004">
    <property type="protein sequence ID" value="OXA55787.1"/>
    <property type="molecule type" value="Genomic_DNA"/>
</dbReference>
<proteinExistence type="predicted"/>
<gene>
    <name evidence="3" type="ORF">Fcan01_09427</name>
</gene>
<reference evidence="3 4" key="1">
    <citation type="submission" date="2015-12" db="EMBL/GenBank/DDBJ databases">
        <title>The genome of Folsomia candida.</title>
        <authorList>
            <person name="Faddeeva A."/>
            <person name="Derks M.F."/>
            <person name="Anvar Y."/>
            <person name="Smit S."/>
            <person name="Van Straalen N."/>
            <person name="Roelofs D."/>
        </authorList>
    </citation>
    <scope>NUCLEOTIDE SEQUENCE [LARGE SCALE GENOMIC DNA]</scope>
    <source>
        <strain evidence="3 4">VU population</strain>
        <tissue evidence="3">Whole body</tissue>
    </source>
</reference>
<evidence type="ECO:0000313" key="4">
    <source>
        <dbReference type="Proteomes" id="UP000198287"/>
    </source>
</evidence>
<evidence type="ECO:0000313" key="3">
    <source>
        <dbReference type="EMBL" id="OXA55787.1"/>
    </source>
</evidence>
<sequence length="519" mass="58201">MDEPNSEPSTSPDTIGNTQLVPLIKVPKHSGMKCQIFAKLEFRNKPSKSIYDRLALALINKAELAGIMEPGSTLIFGPDPEFCFALLNICNSKQYKFLALVPESIVTTTPTPRLVHDLKNFGATIHPIPESFVTSKELCLNEKAQALADSEGGINLIAFVMANDGVFNSEIDQLTQEIEKSEVVPHVFVGELDNLGILDRVSQKLSQSFPTCKIFGVESEVYSIANKWKGFHRPSQHPGTNVVTILERGAFRLARDLNKKEDLYCGERGGAVMAGVLKIMDDLLPEKKHDKDFVIICTLPDSLYHSHGKFLNVDLMREKGYMPEAEFTSLYWWYFLGVGNLTFNTFPSIVANASVKQAASVLKLHPRILVWTKPDHQRDVENILGVLTEDAMKLIEVNYKEEEKRGDISLNDCAEFLHPFGALDCRGKLGELDKILETYPFSVIYNDIFEFTAGAAAPTYFKTPLALVSIKEMNEWTFSVEEHHRLQYGWEPGVGFMMENNEPQEQEPGKTTDSNTNDI</sequence>
<evidence type="ECO:0000259" key="2">
    <source>
        <dbReference type="Pfam" id="PF00291"/>
    </source>
</evidence>
<dbReference type="PANTHER" id="PTHR10314">
    <property type="entry name" value="CYSTATHIONINE BETA-SYNTHASE"/>
    <property type="match status" value="1"/>
</dbReference>
<dbReference type="AlphaFoldDB" id="A0A226EFB3"/>
<dbReference type="SUPFAM" id="SSF53686">
    <property type="entry name" value="Tryptophan synthase beta subunit-like PLP-dependent enzymes"/>
    <property type="match status" value="1"/>
</dbReference>
<feature type="region of interest" description="Disordered" evidence="1">
    <location>
        <begin position="498"/>
        <end position="519"/>
    </location>
</feature>
<dbReference type="InterPro" id="IPR036052">
    <property type="entry name" value="TrpB-like_PALP_sf"/>
</dbReference>
<dbReference type="Pfam" id="PF00291">
    <property type="entry name" value="PALP"/>
    <property type="match status" value="1"/>
</dbReference>
<evidence type="ECO:0000256" key="1">
    <source>
        <dbReference type="SAM" id="MobiDB-lite"/>
    </source>
</evidence>
<dbReference type="GO" id="GO:0019344">
    <property type="term" value="P:cysteine biosynthetic process"/>
    <property type="evidence" value="ECO:0007669"/>
    <property type="project" value="UniProtKB-ARBA"/>
</dbReference>
<feature type="domain" description="Tryptophan synthase beta chain-like PALP" evidence="2">
    <location>
        <begin position="14"/>
        <end position="286"/>
    </location>
</feature>